<dbReference type="InterPro" id="IPR043701">
    <property type="entry name" value="Yju2"/>
</dbReference>
<dbReference type="OrthoDB" id="674963at2759"/>
<keyword evidence="7 8" id="KW-0539">Nucleus</keyword>
<comment type="similarity">
    <text evidence="8">Belongs to the CWC16 family. YJU2 subfamily.</text>
</comment>
<dbReference type="InterPro" id="IPR007590">
    <property type="entry name" value="Saf4/Yju2"/>
</dbReference>
<feature type="compositionally biased region" description="Low complexity" evidence="10">
    <location>
        <begin position="300"/>
        <end position="310"/>
    </location>
</feature>
<evidence type="ECO:0000313" key="11">
    <source>
        <dbReference type="EMBL" id="CAF2839050.1"/>
    </source>
</evidence>
<feature type="binding site" evidence="8">
    <location>
        <position position="80"/>
    </location>
    <ligand>
        <name>Zn(2+)</name>
        <dbReference type="ChEBI" id="CHEBI:29105"/>
    </ligand>
</feature>
<evidence type="ECO:0000256" key="2">
    <source>
        <dbReference type="ARBA" id="ARBA00022664"/>
    </source>
</evidence>
<dbReference type="GO" id="GO:0071006">
    <property type="term" value="C:U2-type catalytic step 1 spliceosome"/>
    <property type="evidence" value="ECO:0007669"/>
    <property type="project" value="UniProtKB-UniRule"/>
</dbReference>
<feature type="binding site" evidence="8">
    <location>
        <position position="46"/>
    </location>
    <ligand>
        <name>Zn(2+)</name>
        <dbReference type="ChEBI" id="CHEBI:29105"/>
    </ligand>
</feature>
<dbReference type="EMBL" id="HACA01010756">
    <property type="protein sequence ID" value="CDW28117.1"/>
    <property type="molecule type" value="Transcribed_RNA"/>
</dbReference>
<dbReference type="GO" id="GO:0046872">
    <property type="term" value="F:metal ion binding"/>
    <property type="evidence" value="ECO:0007669"/>
    <property type="project" value="UniProtKB-KW"/>
</dbReference>
<feature type="compositionally biased region" description="Basic and acidic residues" evidence="10">
    <location>
        <begin position="272"/>
        <end position="282"/>
    </location>
</feature>
<name>A0A0K2TR16_LEPSM</name>
<evidence type="ECO:0000256" key="1">
    <source>
        <dbReference type="ARBA" id="ARBA00004123"/>
    </source>
</evidence>
<accession>A0A0K2TR16</accession>
<evidence type="ECO:0000256" key="9">
    <source>
        <dbReference type="SAM" id="Coils"/>
    </source>
</evidence>
<keyword evidence="9" id="KW-0175">Coiled coil</keyword>
<organism evidence="12">
    <name type="scientific">Lepeophtheirus salmonis</name>
    <name type="common">Salmon louse</name>
    <name type="synonym">Caligus salmonis</name>
    <dbReference type="NCBI Taxonomy" id="72036"/>
    <lineage>
        <taxon>Eukaryota</taxon>
        <taxon>Metazoa</taxon>
        <taxon>Ecdysozoa</taxon>
        <taxon>Arthropoda</taxon>
        <taxon>Crustacea</taxon>
        <taxon>Multicrustacea</taxon>
        <taxon>Hexanauplia</taxon>
        <taxon>Copepoda</taxon>
        <taxon>Siphonostomatoida</taxon>
        <taxon>Caligidae</taxon>
        <taxon>Lepeophtheirus</taxon>
    </lineage>
</organism>
<comment type="subunit">
    <text evidence="8">Component of the spliceosome. Present in the activated B complex, the catalytically activated B* complex which catalyzes the branching, the catalytic step 1 C complex catalyzing the exon ligation, and the postcatalytic P complex containing the ligated exons (mRNA) and the excised lariat intron.</text>
</comment>
<evidence type="ECO:0000256" key="7">
    <source>
        <dbReference type="ARBA" id="ARBA00023242"/>
    </source>
</evidence>
<evidence type="ECO:0000256" key="8">
    <source>
        <dbReference type="HAMAP-Rule" id="MF_03226"/>
    </source>
</evidence>
<dbReference type="Pfam" id="PF04502">
    <property type="entry name" value="Saf4_Yju2"/>
    <property type="match status" value="1"/>
</dbReference>
<evidence type="ECO:0000256" key="4">
    <source>
        <dbReference type="ARBA" id="ARBA00022728"/>
    </source>
</evidence>
<feature type="binding site" evidence="8">
    <location>
        <position position="83"/>
    </location>
    <ligand>
        <name>Zn(2+)</name>
        <dbReference type="ChEBI" id="CHEBI:29105"/>
    </ligand>
</feature>
<dbReference type="Proteomes" id="UP000675881">
    <property type="component" value="Chromosome 14"/>
</dbReference>
<evidence type="ECO:0000256" key="10">
    <source>
        <dbReference type="SAM" id="MobiDB-lite"/>
    </source>
</evidence>
<reference evidence="12" key="1">
    <citation type="submission" date="2014-05" db="EMBL/GenBank/DDBJ databases">
        <authorList>
            <person name="Chronopoulou M."/>
        </authorList>
    </citation>
    <scope>NUCLEOTIDE SEQUENCE</scope>
    <source>
        <tissue evidence="12">Whole organism</tissue>
    </source>
</reference>
<evidence type="ECO:0000256" key="6">
    <source>
        <dbReference type="ARBA" id="ARBA00023187"/>
    </source>
</evidence>
<feature type="region of interest" description="Disordered" evidence="10">
    <location>
        <begin position="272"/>
        <end position="363"/>
    </location>
</feature>
<keyword evidence="6" id="KW-0508">mRNA splicing</keyword>
<keyword evidence="4 8" id="KW-0747">Spliceosome</keyword>
<dbReference type="EMBL" id="HG994593">
    <property type="protein sequence ID" value="CAF2839050.1"/>
    <property type="molecule type" value="Genomic_DNA"/>
</dbReference>
<evidence type="ECO:0000256" key="3">
    <source>
        <dbReference type="ARBA" id="ARBA00022723"/>
    </source>
</evidence>
<evidence type="ECO:0000256" key="5">
    <source>
        <dbReference type="ARBA" id="ARBA00022833"/>
    </source>
</evidence>
<evidence type="ECO:0000313" key="12">
    <source>
        <dbReference type="EMBL" id="CDW28117.1"/>
    </source>
</evidence>
<evidence type="ECO:0000313" key="13">
    <source>
        <dbReference type="Proteomes" id="UP000675881"/>
    </source>
</evidence>
<feature type="compositionally biased region" description="Basic and acidic residues" evidence="10">
    <location>
        <begin position="311"/>
        <end position="320"/>
    </location>
</feature>
<keyword evidence="13" id="KW-1185">Reference proteome</keyword>
<dbReference type="HAMAP" id="MF_03226">
    <property type="entry name" value="YJU2"/>
    <property type="match status" value="1"/>
</dbReference>
<comment type="subcellular location">
    <subcellularLocation>
        <location evidence="1 8">Nucleus</location>
    </subcellularLocation>
</comment>
<dbReference type="PANTHER" id="PTHR12111:SF1">
    <property type="entry name" value="SPLICING FACTOR YJU2"/>
    <property type="match status" value="1"/>
</dbReference>
<dbReference type="PANTHER" id="PTHR12111">
    <property type="entry name" value="SPLICING FACTOR YJU2"/>
    <property type="match status" value="1"/>
</dbReference>
<feature type="coiled-coil region" evidence="9">
    <location>
        <begin position="111"/>
        <end position="164"/>
    </location>
</feature>
<protein>
    <recommendedName>
        <fullName evidence="8">Splicing factor YJU2</fullName>
    </recommendedName>
</protein>
<comment type="function">
    <text evidence="8">Part of the spliceosome which catalyzes two sequential transesterification reactions, first the excision of the non-coding intron from pre-mRNA and then the ligation of the coding exons to form the mature mRNA. Plays a role in stabilizing the structure of the spliceosome catalytic core and docking of the branch helix into the active site, producing 5'-exon and lariat intron-3'-intermediates.</text>
</comment>
<proteinExistence type="inferred from homology"/>
<keyword evidence="3 8" id="KW-0479">Metal-binding</keyword>
<dbReference type="GO" id="GO:0000349">
    <property type="term" value="P:generation of catalytic spliceosome for first transesterification step"/>
    <property type="evidence" value="ECO:0007669"/>
    <property type="project" value="UniProtKB-UniRule"/>
</dbReference>
<keyword evidence="2" id="KW-0507">mRNA processing</keyword>
<dbReference type="AlphaFoldDB" id="A0A0K2TR16"/>
<keyword evidence="5 8" id="KW-0862">Zinc</keyword>
<feature type="compositionally biased region" description="Low complexity" evidence="10">
    <location>
        <begin position="344"/>
        <end position="363"/>
    </location>
</feature>
<gene>
    <name evidence="11" type="ORF">LSAA_5356</name>
</gene>
<sequence>MSERKVLNKYYPPDFDPSKIPRSKIPRNKTFTIRLMAPCNMRCSTCGEYIYKGRKFNARKEDVDEMNHLGLRIYRFYIKCTACLSEISFRTDPENTDYVLEAGATRNFEALAKAEKQAELEDKAYQEELKNNPMKLLEERTEASKNEMERMEALEELRELNKRELKINFDNMLGTYEKQRTEEIAMSEREDEEFVRSVFGRNSHDEVVKRIYEEDIKEDESEPKFKVPKVEKVTDFLAQPENDTEIKKEAWQKSIGSLSSKKKGIGVLVKKKTPEIKKEPQEVHPINTEGVTVKKEENQDSSSSQTSQNTESKKVSHELPKLNAEVVTVKKEENVKSSTSHAIGLGSLGLLGNYSDSDGSDSN</sequence>
<reference evidence="11" key="2">
    <citation type="submission" date="2021-02" db="EMBL/GenBank/DDBJ databases">
        <authorList>
            <person name="Bekaert M."/>
        </authorList>
    </citation>
    <scope>NUCLEOTIDE SEQUENCE</scope>
    <source>
        <strain evidence="11">IoA-00</strain>
    </source>
</reference>
<feature type="binding site" evidence="8">
    <location>
        <position position="43"/>
    </location>
    <ligand>
        <name>Zn(2+)</name>
        <dbReference type="ChEBI" id="CHEBI:29105"/>
    </ligand>
</feature>